<evidence type="ECO:0000313" key="7">
    <source>
        <dbReference type="Proteomes" id="UP000265716"/>
    </source>
</evidence>
<protein>
    <submittedName>
        <fullName evidence="2">Uncharacterized protein</fullName>
    </submittedName>
</protein>
<dbReference type="EMBL" id="QUTF01014654">
    <property type="protein sequence ID" value="RHZ12133.1"/>
    <property type="molecule type" value="Genomic_DNA"/>
</dbReference>
<feature type="compositionally biased region" description="Polar residues" evidence="1">
    <location>
        <begin position="396"/>
        <end position="405"/>
    </location>
</feature>
<feature type="region of interest" description="Disordered" evidence="1">
    <location>
        <begin position="648"/>
        <end position="679"/>
    </location>
</feature>
<name>A0A396ZL87_APHAT</name>
<dbReference type="VEuPathDB" id="FungiDB:H257_18180"/>
<dbReference type="EMBL" id="QUTE01007876">
    <property type="protein sequence ID" value="RHZ27333.1"/>
    <property type="molecule type" value="Genomic_DNA"/>
</dbReference>
<evidence type="ECO:0000313" key="9">
    <source>
        <dbReference type="Proteomes" id="UP000286510"/>
    </source>
</evidence>
<evidence type="ECO:0000313" key="2">
    <source>
        <dbReference type="EMBL" id="RHX96522.1"/>
    </source>
</evidence>
<accession>A0A396ZL87</accession>
<evidence type="ECO:0000313" key="5">
    <source>
        <dbReference type="EMBL" id="RHZ27333.1"/>
    </source>
</evidence>
<dbReference type="VEuPathDB" id="FungiDB:H257_12657"/>
<dbReference type="AlphaFoldDB" id="A0A396ZL87"/>
<sequence>MGNEARQKVLNSGLVKDAVRGRTTDLDGQLSLTRVAHKELEALVQEQSGTVEKLRVERAGLLDQTKTLWDEISRIRSSEEVTVSVALFSMERQRQVDAATVSALRGELGLSRARAEDDKALAQSRYDSVLVQARAAFEIEAGNSARVGKKRCELANGILNEVLDASQAIREQARLDGDELRTSLAQKDRAIALLKGPTPRDKRQLLSNVNMNGELQSDLKKMAEPSDLLSREELQSERKILEETAAGLVSGQAALAQEQARLDEVKRGFAAKVADELALFDEERRSWLTQLSNDRSQVDLERYETAYPVQQPDYFRDSTVQVRRVPSGRSSVSSTVMGSDLTIERTPVHGILPSKGSVTDKLDAIFDTLKTMQTPFLPTSHSTQVYMAGTSTSVMKPTLTSTTGTHAPHRPEPYRSTRAPTSGLSDGGDGNDPRRFGEDAYGSGGLSGGGGGPGGNGGDGGGDPAPYPRFGADPYSRRPADRHSLVGNARKQSMKLESVDKLQLDHFLGHLDDLQIEFELTDIELSGIFEYRVAESKIRERNRPGIRVAFQRCRPRPHSQAVQIFIDGCKDPGAASCIRGSETRPGTIQECLDYLRFRDMDLDMRHNDAGGHDSTEDAIAALRADVASMIQNQLASLTNVVANIAPRRPSGNKPVVPNIRMDPDETTTPSGRAHDGSGVLGAPASAYPCGRVAAKPTRVPHPNLIVSSLGFCTCTQITFKEATPSDRATLIWSPGSDSDNTWVPQGIGVENEYLTIRRCRGRIRSGLARANVVKSGKNGEPPVAIATVA</sequence>
<gene>
    <name evidence="4" type="ORF">DYB26_008131</name>
    <name evidence="5" type="ORF">DYB31_009929</name>
    <name evidence="2" type="ORF">DYB36_009724</name>
    <name evidence="3" type="ORF">DYB38_009620</name>
</gene>
<reference evidence="6 7" key="1">
    <citation type="submission" date="2018-08" db="EMBL/GenBank/DDBJ databases">
        <title>Aphanomyces genome sequencing and annotation.</title>
        <authorList>
            <person name="Minardi D."/>
            <person name="Oidtmann B."/>
            <person name="Van Der Giezen M."/>
            <person name="Studholme D.J."/>
        </authorList>
    </citation>
    <scope>NUCLEOTIDE SEQUENCE [LARGE SCALE GENOMIC DNA]</scope>
    <source>
        <strain evidence="5 8">197901</strain>
        <strain evidence="4 9">FDL457</strain>
        <strain evidence="2 6">Kv</strain>
        <strain evidence="3 7">SA</strain>
    </source>
</reference>
<feature type="compositionally biased region" description="Gly residues" evidence="1">
    <location>
        <begin position="442"/>
        <end position="463"/>
    </location>
</feature>
<feature type="region of interest" description="Disordered" evidence="1">
    <location>
        <begin position="396"/>
        <end position="481"/>
    </location>
</feature>
<dbReference type="Proteomes" id="UP000286510">
    <property type="component" value="Unassembled WGS sequence"/>
</dbReference>
<comment type="caution">
    <text evidence="2">The sequence shown here is derived from an EMBL/GenBank/DDBJ whole genome shotgun (WGS) entry which is preliminary data.</text>
</comment>
<evidence type="ECO:0000313" key="6">
    <source>
        <dbReference type="Proteomes" id="UP000265427"/>
    </source>
</evidence>
<dbReference type="Proteomes" id="UP000265427">
    <property type="component" value="Unassembled WGS sequence"/>
</dbReference>
<evidence type="ECO:0000313" key="8">
    <source>
        <dbReference type="Proteomes" id="UP000266196"/>
    </source>
</evidence>
<evidence type="ECO:0000313" key="4">
    <source>
        <dbReference type="EMBL" id="RHZ12133.1"/>
    </source>
</evidence>
<proteinExistence type="predicted"/>
<dbReference type="Proteomes" id="UP000266196">
    <property type="component" value="Unassembled WGS sequence"/>
</dbReference>
<dbReference type="EMBL" id="QUSZ01011953">
    <property type="protein sequence ID" value="RHX96522.1"/>
    <property type="molecule type" value="Genomic_DNA"/>
</dbReference>
<evidence type="ECO:0000313" key="3">
    <source>
        <dbReference type="EMBL" id="RHY38942.1"/>
    </source>
</evidence>
<organism evidence="2 6">
    <name type="scientific">Aphanomyces astaci</name>
    <name type="common">Crayfish plague agent</name>
    <dbReference type="NCBI Taxonomy" id="112090"/>
    <lineage>
        <taxon>Eukaryota</taxon>
        <taxon>Sar</taxon>
        <taxon>Stramenopiles</taxon>
        <taxon>Oomycota</taxon>
        <taxon>Saprolegniomycetes</taxon>
        <taxon>Saprolegniales</taxon>
        <taxon>Verrucalvaceae</taxon>
        <taxon>Aphanomyces</taxon>
    </lineage>
</organism>
<dbReference type="EMBL" id="QUTC01011293">
    <property type="protein sequence ID" value="RHY38942.1"/>
    <property type="molecule type" value="Genomic_DNA"/>
</dbReference>
<evidence type="ECO:0000256" key="1">
    <source>
        <dbReference type="SAM" id="MobiDB-lite"/>
    </source>
</evidence>
<dbReference type="Proteomes" id="UP000265716">
    <property type="component" value="Unassembled WGS sequence"/>
</dbReference>